<sequence length="75" mass="8392">MIQGSVATLRSCCIAPSSTVDGSVHMRIETRAPGTSVYDMAAPPGIGVWDTQRNGKKATKRHNRRIRRIWQRVTR</sequence>
<evidence type="ECO:0000313" key="2">
    <source>
        <dbReference type="Proteomes" id="UP001153328"/>
    </source>
</evidence>
<accession>A0A9W4DZQ5</accession>
<reference evidence="1" key="1">
    <citation type="submission" date="2021-06" db="EMBL/GenBank/DDBJ databases">
        <authorList>
            <person name="Arsene-Ploetze F."/>
        </authorList>
    </citation>
    <scope>NUCLEOTIDE SEQUENCE</scope>
    <source>
        <strain evidence="1">SBRY1</strain>
    </source>
</reference>
<evidence type="ECO:0000313" key="1">
    <source>
        <dbReference type="EMBL" id="CAG7596792.1"/>
    </source>
</evidence>
<keyword evidence="2" id="KW-1185">Reference proteome</keyword>
<organism evidence="1 2">
    <name type="scientific">Actinacidiphila bryophytorum</name>
    <dbReference type="NCBI Taxonomy" id="1436133"/>
    <lineage>
        <taxon>Bacteria</taxon>
        <taxon>Bacillati</taxon>
        <taxon>Actinomycetota</taxon>
        <taxon>Actinomycetes</taxon>
        <taxon>Kitasatosporales</taxon>
        <taxon>Streptomycetaceae</taxon>
        <taxon>Actinacidiphila</taxon>
    </lineage>
</organism>
<proteinExistence type="predicted"/>
<name>A0A9W4DZQ5_9ACTN</name>
<protein>
    <submittedName>
        <fullName evidence="1">Uncharacterized protein</fullName>
    </submittedName>
</protein>
<dbReference type="EMBL" id="CAJVAX010000001">
    <property type="protein sequence ID" value="CAG7596792.1"/>
    <property type="molecule type" value="Genomic_DNA"/>
</dbReference>
<dbReference type="AlphaFoldDB" id="A0A9W4DZQ5"/>
<dbReference type="Proteomes" id="UP001153328">
    <property type="component" value="Unassembled WGS sequence"/>
</dbReference>
<gene>
    <name evidence="1" type="ORF">SBRY_10032</name>
</gene>
<comment type="caution">
    <text evidence="1">The sequence shown here is derived from an EMBL/GenBank/DDBJ whole genome shotgun (WGS) entry which is preliminary data.</text>
</comment>